<dbReference type="EMBL" id="ML978390">
    <property type="protein sequence ID" value="KAF2023024.1"/>
    <property type="molecule type" value="Genomic_DNA"/>
</dbReference>
<name>A0A9P4LGB1_9PLEO</name>
<feature type="region of interest" description="Disordered" evidence="1">
    <location>
        <begin position="152"/>
        <end position="194"/>
    </location>
</feature>
<sequence>MPTNPDNHYLLGFPGLDAEDPKWYIRRLWLVADNDRIPRPKFLDKEVQKLAEHVNKVVNTFVKDEDKRQEELRGGAFLENDALRILNNGGFGRSIWGSEAMAGLNSGYYIGHPPRWGVDTKSGYENNDEDSIRLNLRFWMAARIQAQINCPLKERKRKRSTSEDGDASHSSGVALDDRAATPPTSSGNQAPSALSPLCADVEETVQASVAVSAPPPTEAVQTPTATPTRSSDTDIGRSTRSDGEETGQWIRLRREGGLATTHPPVQITSPGPENHTAQKPPPPARLHIPGLPNPVRLGQMTLVLTRDAEWNGQGLPTAHLTKRKVIATLENWTPGNESRAIREWAEDGSICLKDDEVLVLMCPGPSAFWYFPTRDFEVVHAALIQEHQFNATQMCMKIMNDWRPKTRPCEDMDASETVEDMDVIGTIESPLIDMGSNGYRLRLARSFFRNPVDSYALPASAGRLELARSTFLVPPYAPGEEDGPLYTPWLPDVQISEATILVKATQTLNDCLVAILTLDNQERRLQVTWKTILLVQQLDHMIATYNQARHEHDTAISKSARPCKMYESVALRCPSELPPGQYLTRKSTGVVLILCSDKKAVGRHVMETGCILPGDVTHKPIIVVVDDLGPAHPIELNTIEEVDSKLFFHRSNSDTSAECPVNNHPAIIISTMTALTSWRWFDRLVNDAYDATSILVSLLVLDGEDHQTSDLASFDRMVDRVSTPERVYEDHQNIDGSPVPTRFLFTFPGPTDEHPFSDRLARLIETQNRGSWKRQSIRDHGGPATPLSSTVARICHQASAAPVRILGDKSSKLIKLLDTARIRVPTGLLRVQDDMWKEWMSLASSASLTEVDIAHSAEQLEVSNDLFQLCERKKAELHSKGLPIDPTLRKLVATILAEQYAKCAMFGTFPSIARTISDPSLAKWRFRGKYNAVKTLLSLGQDPNMWSWFPRILEGQAFRQSNLCGQMVHNVKGDPKAIWLKGLFLGSESHHNTFPVTLVFVRHILTRELTARMLMDMLPDVSVFVARIRNSWKTCTPETRNTDANKVIDLDTMVDSARILITTADTIPGDLSLDNIDRCVFLEQAAIPEVELKIVHDILKNRATSNIAVLRPFTKIAKAELAACSRDWRIEHSRFFDNLG</sequence>
<feature type="region of interest" description="Disordered" evidence="1">
    <location>
        <begin position="208"/>
        <end position="290"/>
    </location>
</feature>
<accession>A0A9P4LGB1</accession>
<comment type="caution">
    <text evidence="2">The sequence shown here is derived from an EMBL/GenBank/DDBJ whole genome shotgun (WGS) entry which is preliminary data.</text>
</comment>
<feature type="compositionally biased region" description="Basic and acidic residues" evidence="1">
    <location>
        <begin position="231"/>
        <end position="243"/>
    </location>
</feature>
<reference evidence="2" key="1">
    <citation type="journal article" date="2020" name="Stud. Mycol.">
        <title>101 Dothideomycetes genomes: a test case for predicting lifestyles and emergence of pathogens.</title>
        <authorList>
            <person name="Haridas S."/>
            <person name="Albert R."/>
            <person name="Binder M."/>
            <person name="Bloem J."/>
            <person name="Labutti K."/>
            <person name="Salamov A."/>
            <person name="Andreopoulos B."/>
            <person name="Baker S."/>
            <person name="Barry K."/>
            <person name="Bills G."/>
            <person name="Bluhm B."/>
            <person name="Cannon C."/>
            <person name="Castanera R."/>
            <person name="Culley D."/>
            <person name="Daum C."/>
            <person name="Ezra D."/>
            <person name="Gonzalez J."/>
            <person name="Henrissat B."/>
            <person name="Kuo A."/>
            <person name="Liang C."/>
            <person name="Lipzen A."/>
            <person name="Lutzoni F."/>
            <person name="Magnuson J."/>
            <person name="Mondo S."/>
            <person name="Nolan M."/>
            <person name="Ohm R."/>
            <person name="Pangilinan J."/>
            <person name="Park H.-J."/>
            <person name="Ramirez L."/>
            <person name="Alfaro M."/>
            <person name="Sun H."/>
            <person name="Tritt A."/>
            <person name="Yoshinaga Y."/>
            <person name="Zwiers L.-H."/>
            <person name="Turgeon B."/>
            <person name="Goodwin S."/>
            <person name="Spatafora J."/>
            <person name="Crous P."/>
            <person name="Grigoriev I."/>
        </authorList>
    </citation>
    <scope>NUCLEOTIDE SEQUENCE</scope>
    <source>
        <strain evidence="2">CBS 110217</strain>
    </source>
</reference>
<organism evidence="2 3">
    <name type="scientific">Setomelanomma holmii</name>
    <dbReference type="NCBI Taxonomy" id="210430"/>
    <lineage>
        <taxon>Eukaryota</taxon>
        <taxon>Fungi</taxon>
        <taxon>Dikarya</taxon>
        <taxon>Ascomycota</taxon>
        <taxon>Pezizomycotina</taxon>
        <taxon>Dothideomycetes</taxon>
        <taxon>Pleosporomycetidae</taxon>
        <taxon>Pleosporales</taxon>
        <taxon>Pleosporineae</taxon>
        <taxon>Phaeosphaeriaceae</taxon>
        <taxon>Setomelanomma</taxon>
    </lineage>
</organism>
<dbReference type="OrthoDB" id="3798977at2759"/>
<feature type="compositionally biased region" description="Polar residues" evidence="1">
    <location>
        <begin position="266"/>
        <end position="277"/>
    </location>
</feature>
<dbReference type="Proteomes" id="UP000799777">
    <property type="component" value="Unassembled WGS sequence"/>
</dbReference>
<evidence type="ECO:0000313" key="3">
    <source>
        <dbReference type="Proteomes" id="UP000799777"/>
    </source>
</evidence>
<evidence type="ECO:0000313" key="2">
    <source>
        <dbReference type="EMBL" id="KAF2023024.1"/>
    </source>
</evidence>
<feature type="compositionally biased region" description="Polar residues" evidence="1">
    <location>
        <begin position="219"/>
        <end position="230"/>
    </location>
</feature>
<protein>
    <submittedName>
        <fullName evidence="2">Uncharacterized protein</fullName>
    </submittedName>
</protein>
<dbReference type="AlphaFoldDB" id="A0A9P4LGB1"/>
<evidence type="ECO:0000256" key="1">
    <source>
        <dbReference type="SAM" id="MobiDB-lite"/>
    </source>
</evidence>
<keyword evidence="3" id="KW-1185">Reference proteome</keyword>
<proteinExistence type="predicted"/>
<gene>
    <name evidence="2" type="ORF">EK21DRAFT_119154</name>
</gene>
<feature type="compositionally biased region" description="Polar residues" evidence="1">
    <location>
        <begin position="182"/>
        <end position="192"/>
    </location>
</feature>